<gene>
    <name evidence="1" type="ORF">HUJ06_011645</name>
</gene>
<evidence type="ECO:0000313" key="2">
    <source>
        <dbReference type="Proteomes" id="UP000607653"/>
    </source>
</evidence>
<evidence type="ECO:0000313" key="1">
    <source>
        <dbReference type="EMBL" id="DAD32794.1"/>
    </source>
</evidence>
<proteinExistence type="predicted"/>
<dbReference type="Proteomes" id="UP000607653">
    <property type="component" value="Unassembled WGS sequence"/>
</dbReference>
<comment type="caution">
    <text evidence="1">The sequence shown here is derived from an EMBL/GenBank/DDBJ whole genome shotgun (WGS) entry which is preliminary data.</text>
</comment>
<keyword evidence="2" id="KW-1185">Reference proteome</keyword>
<name>A0A822YF42_NELNU</name>
<dbReference type="EMBL" id="DUZY01000003">
    <property type="protein sequence ID" value="DAD32794.1"/>
    <property type="molecule type" value="Genomic_DNA"/>
</dbReference>
<dbReference type="AlphaFoldDB" id="A0A822YF42"/>
<protein>
    <submittedName>
        <fullName evidence="1">Uncharacterized protein</fullName>
    </submittedName>
</protein>
<reference evidence="1 2" key="1">
    <citation type="journal article" date="2020" name="Mol. Biol. Evol.">
        <title>Distinct Expression and Methylation Patterns for Genes with Different Fates following a Single Whole-Genome Duplication in Flowering Plants.</title>
        <authorList>
            <person name="Shi T."/>
            <person name="Rahmani R.S."/>
            <person name="Gugger P.F."/>
            <person name="Wang M."/>
            <person name="Li H."/>
            <person name="Zhang Y."/>
            <person name="Li Z."/>
            <person name="Wang Q."/>
            <person name="Van de Peer Y."/>
            <person name="Marchal K."/>
            <person name="Chen J."/>
        </authorList>
    </citation>
    <scope>NUCLEOTIDE SEQUENCE [LARGE SCALE GENOMIC DNA]</scope>
    <source>
        <tissue evidence="1">Leaf</tissue>
    </source>
</reference>
<organism evidence="1 2">
    <name type="scientific">Nelumbo nucifera</name>
    <name type="common">Sacred lotus</name>
    <dbReference type="NCBI Taxonomy" id="4432"/>
    <lineage>
        <taxon>Eukaryota</taxon>
        <taxon>Viridiplantae</taxon>
        <taxon>Streptophyta</taxon>
        <taxon>Embryophyta</taxon>
        <taxon>Tracheophyta</taxon>
        <taxon>Spermatophyta</taxon>
        <taxon>Magnoliopsida</taxon>
        <taxon>Proteales</taxon>
        <taxon>Nelumbonaceae</taxon>
        <taxon>Nelumbo</taxon>
    </lineage>
</organism>
<accession>A0A822YF42</accession>
<sequence length="50" mass="5818">MKNMNLRVHNFKFIFNSNQLKLSLELVLQRSGSLVDWISYKSQPSGTCFP</sequence>